<dbReference type="EMBL" id="OU963894">
    <property type="protein sequence ID" value="CAH0397334.1"/>
    <property type="molecule type" value="Genomic_DNA"/>
</dbReference>
<protein>
    <submittedName>
        <fullName evidence="2">Uncharacterized protein</fullName>
    </submittedName>
</protein>
<name>A0ABN8ASL4_CHISP</name>
<organism evidence="2 3">
    <name type="scientific">Chilo suppressalis</name>
    <name type="common">Asiatic rice borer moth</name>
    <dbReference type="NCBI Taxonomy" id="168631"/>
    <lineage>
        <taxon>Eukaryota</taxon>
        <taxon>Metazoa</taxon>
        <taxon>Ecdysozoa</taxon>
        <taxon>Arthropoda</taxon>
        <taxon>Hexapoda</taxon>
        <taxon>Insecta</taxon>
        <taxon>Pterygota</taxon>
        <taxon>Neoptera</taxon>
        <taxon>Endopterygota</taxon>
        <taxon>Lepidoptera</taxon>
        <taxon>Glossata</taxon>
        <taxon>Ditrysia</taxon>
        <taxon>Pyraloidea</taxon>
        <taxon>Crambidae</taxon>
        <taxon>Crambinae</taxon>
        <taxon>Chilo</taxon>
    </lineage>
</organism>
<reference evidence="2" key="1">
    <citation type="submission" date="2021-12" db="EMBL/GenBank/DDBJ databases">
        <authorList>
            <person name="King R."/>
        </authorList>
    </citation>
    <scope>NUCLEOTIDE SEQUENCE</scope>
</reference>
<evidence type="ECO:0000313" key="3">
    <source>
        <dbReference type="Proteomes" id="UP001153292"/>
    </source>
</evidence>
<dbReference type="Proteomes" id="UP001153292">
    <property type="component" value="Chromosome 1"/>
</dbReference>
<keyword evidence="1" id="KW-0812">Transmembrane</keyword>
<feature type="transmembrane region" description="Helical" evidence="1">
    <location>
        <begin position="20"/>
        <end position="42"/>
    </location>
</feature>
<dbReference type="PANTHER" id="PTHR36694">
    <property type="entry name" value="PASIFLORA 1, ISOFORM A-RELATED"/>
    <property type="match status" value="1"/>
</dbReference>
<proteinExistence type="predicted"/>
<accession>A0ABN8ASL4</accession>
<keyword evidence="1" id="KW-1133">Transmembrane helix</keyword>
<evidence type="ECO:0000256" key="1">
    <source>
        <dbReference type="SAM" id="Phobius"/>
    </source>
</evidence>
<keyword evidence="1" id="KW-0472">Membrane</keyword>
<dbReference type="PANTHER" id="PTHR36694:SF10">
    <property type="entry name" value="MARVEL DOMAIN-CONTAINING PROTEIN"/>
    <property type="match status" value="1"/>
</dbReference>
<evidence type="ECO:0000313" key="2">
    <source>
        <dbReference type="EMBL" id="CAH0397334.1"/>
    </source>
</evidence>
<keyword evidence="3" id="KW-1185">Reference proteome</keyword>
<sequence length="133" mass="14723">MFMIVLSIFLFYGIYKENIAFLVPWVVGCMTFMALEAMAMVYSNILRDHVNKYFLRRNLVPGNTATITLKHKIDSTYYVTKGSMPISAIATRHPGSAARKPSTALVTTCSRPCESNLLLGGAEIDTDASLHSL</sequence>
<gene>
    <name evidence="2" type="ORF">CHILSU_LOCUS400</name>
</gene>